<evidence type="ECO:0000256" key="2">
    <source>
        <dbReference type="ARBA" id="ARBA00022723"/>
    </source>
</evidence>
<keyword evidence="7" id="KW-0539">Nucleus</keyword>
<feature type="region of interest" description="Disordered" evidence="10">
    <location>
        <begin position="1"/>
        <end position="20"/>
    </location>
</feature>
<dbReference type="PANTHER" id="PTHR47427:SF1">
    <property type="entry name" value="PROTEIN STE12"/>
    <property type="match status" value="1"/>
</dbReference>
<dbReference type="GO" id="GO:0003700">
    <property type="term" value="F:DNA-binding transcription factor activity"/>
    <property type="evidence" value="ECO:0007669"/>
    <property type="project" value="InterPro"/>
</dbReference>
<name>A0A8H4BME2_MUCCL</name>
<sequence length="685" mass="77158">MASTHQQAPQSQEEETSSAINNSHVSFNTTIRLQPPTNANTEQRLKQIDELKYFLGTATNDWEPNRQVHSFGLPTGESISCVFWNDLFHVTGTDIVRCLLYRFHLFGRPVTNLKKFEEGIFSDLRNLKPGMDASLEEPKSEFLEMLYKNNCIRTQKKQKVFFWFSVPHDRLFLDALERDLKREKMELEPTSFAIAEPAMSLSLDTTLELFDQLRKSMSLSAVAVAHAMDDEFHQQQQLLESNPPSPTTTASSIHAVNASSSIPTTTTSTTSSSSTTPLTTAATAAGPQQYNGKEFGHRSTRSLSSIMPPPCPSPCSSADSSPALTSSALNDPPQANYQQTSYSAGTSPKLAPCHLPAVDDTNAEQQQKIFGQFSLFEGSPTYKQRQRRRTFSTFAPFFPDSNGSNDRLELATLNAGLAINPQNLFQLLRKQQQQQQLEQQQCHEHHHQQTDKVYTCPLPQCGRLFKRLEHLKRHFRTHTLERPYSCNMCGKHFSRTDNLAQHKKTHNRSRNLTSSSLLGRSNSNGSQGSVRKEASTKDPQQPITSASSIVDKLSILTTNDTSSMIPIDYFHSSDIMEGGSDTAYAYQYPAAAYQYQQQQNDDSIYYNYNRSMDNVCMTAADYDQVSPTSYDNPSMWQTHSSSTASSFYNQPNQRLSWCSAIDEQSQSSSPTIPYEQHHNIYTWHT</sequence>
<evidence type="ECO:0000313" key="12">
    <source>
        <dbReference type="EMBL" id="KAF1804744.1"/>
    </source>
</evidence>
<keyword evidence="6" id="KW-0804">Transcription</keyword>
<dbReference type="SMART" id="SM00424">
    <property type="entry name" value="STE"/>
    <property type="match status" value="1"/>
</dbReference>
<feature type="compositionally biased region" description="Low complexity" evidence="10">
    <location>
        <begin position="314"/>
        <end position="328"/>
    </location>
</feature>
<keyword evidence="5" id="KW-0805">Transcription regulation</keyword>
<dbReference type="InterPro" id="IPR013087">
    <property type="entry name" value="Znf_C2H2_type"/>
</dbReference>
<feature type="compositionally biased region" description="Low complexity" evidence="10">
    <location>
        <begin position="247"/>
        <end position="285"/>
    </location>
</feature>
<dbReference type="GO" id="GO:0005634">
    <property type="term" value="C:nucleus"/>
    <property type="evidence" value="ECO:0007669"/>
    <property type="project" value="UniProtKB-SubCell"/>
</dbReference>
<evidence type="ECO:0000256" key="5">
    <source>
        <dbReference type="ARBA" id="ARBA00023015"/>
    </source>
</evidence>
<evidence type="ECO:0000259" key="11">
    <source>
        <dbReference type="PROSITE" id="PS50157"/>
    </source>
</evidence>
<comment type="caution">
    <text evidence="12">The sequence shown here is derived from an EMBL/GenBank/DDBJ whole genome shotgun (WGS) entry which is preliminary data.</text>
</comment>
<evidence type="ECO:0000256" key="4">
    <source>
        <dbReference type="ARBA" id="ARBA00022833"/>
    </source>
</evidence>
<feature type="compositionally biased region" description="Low complexity" evidence="10">
    <location>
        <begin position="510"/>
        <end position="529"/>
    </location>
</feature>
<feature type="compositionally biased region" description="Polar residues" evidence="10">
    <location>
        <begin position="333"/>
        <end position="346"/>
    </location>
</feature>
<evidence type="ECO:0000256" key="10">
    <source>
        <dbReference type="SAM" id="MobiDB-lite"/>
    </source>
</evidence>
<protein>
    <submittedName>
        <fullName evidence="12">STE like transcription factor-domain-containing protein</fullName>
    </submittedName>
</protein>
<feature type="domain" description="C2H2-type" evidence="11">
    <location>
        <begin position="454"/>
        <end position="483"/>
    </location>
</feature>
<dbReference type="AlphaFoldDB" id="A0A8H4BME2"/>
<keyword evidence="3 9" id="KW-0863">Zinc-finger</keyword>
<comment type="similarity">
    <text evidence="8">Belongs to the STE12 transcription factor family.</text>
</comment>
<dbReference type="Pfam" id="PF00096">
    <property type="entry name" value="zf-C2H2"/>
    <property type="match status" value="2"/>
</dbReference>
<dbReference type="FunFam" id="3.30.160.60:FF:002343">
    <property type="entry name" value="Zinc finger protein 33A"/>
    <property type="match status" value="1"/>
</dbReference>
<dbReference type="Pfam" id="PF02200">
    <property type="entry name" value="STE"/>
    <property type="match status" value="1"/>
</dbReference>
<feature type="region of interest" description="Disordered" evidence="10">
    <location>
        <begin position="239"/>
        <end position="348"/>
    </location>
</feature>
<dbReference type="GO" id="GO:0008270">
    <property type="term" value="F:zinc ion binding"/>
    <property type="evidence" value="ECO:0007669"/>
    <property type="project" value="UniProtKB-KW"/>
</dbReference>
<dbReference type="SMART" id="SM00355">
    <property type="entry name" value="ZnF_C2H2"/>
    <property type="match status" value="2"/>
</dbReference>
<accession>A0A8H4BME2</accession>
<evidence type="ECO:0000256" key="7">
    <source>
        <dbReference type="ARBA" id="ARBA00023242"/>
    </source>
</evidence>
<dbReference type="PANTHER" id="PTHR47427">
    <property type="entry name" value="PROTEIN STE12"/>
    <property type="match status" value="1"/>
</dbReference>
<reference evidence="12 13" key="1">
    <citation type="submission" date="2019-09" db="EMBL/GenBank/DDBJ databases">
        <authorList>
            <consortium name="DOE Joint Genome Institute"/>
            <person name="Mondo S.J."/>
            <person name="Navarro-Mendoza M.I."/>
            <person name="Perez-Arques C."/>
            <person name="Panchal S."/>
            <person name="Nicolas F.E."/>
            <person name="Ganguly P."/>
            <person name="Pangilinan J."/>
            <person name="Grigoriev I."/>
            <person name="Heitman J."/>
            <person name="Sanya K."/>
            <person name="Garre V."/>
        </authorList>
    </citation>
    <scope>NUCLEOTIDE SEQUENCE [LARGE SCALE GENOMIC DNA]</scope>
    <source>
        <strain evidence="12 13">MU402</strain>
    </source>
</reference>
<proteinExistence type="inferred from homology"/>
<dbReference type="InterPro" id="IPR052127">
    <property type="entry name" value="STE12_transcription_factor"/>
</dbReference>
<dbReference type="GO" id="GO:1990526">
    <property type="term" value="C:Ste12p-Dig1p-Dig2p complex"/>
    <property type="evidence" value="ECO:0007669"/>
    <property type="project" value="TreeGrafter"/>
</dbReference>
<keyword evidence="4" id="KW-0862">Zinc</keyword>
<evidence type="ECO:0000256" key="8">
    <source>
        <dbReference type="ARBA" id="ARBA00024345"/>
    </source>
</evidence>
<gene>
    <name evidence="12" type="ORF">FB192DRAFT_1359314</name>
</gene>
<dbReference type="InterPro" id="IPR036236">
    <property type="entry name" value="Znf_C2H2_sf"/>
</dbReference>
<dbReference type="Gene3D" id="3.30.160.60">
    <property type="entry name" value="Classic Zinc Finger"/>
    <property type="match status" value="2"/>
</dbReference>
<feature type="region of interest" description="Disordered" evidence="10">
    <location>
        <begin position="500"/>
        <end position="545"/>
    </location>
</feature>
<dbReference type="SUPFAM" id="SSF57667">
    <property type="entry name" value="beta-beta-alpha zinc fingers"/>
    <property type="match status" value="1"/>
</dbReference>
<organism evidence="12 13">
    <name type="scientific">Mucor circinelloides f. lusitanicus</name>
    <name type="common">Mucor racemosus var. lusitanicus</name>
    <dbReference type="NCBI Taxonomy" id="29924"/>
    <lineage>
        <taxon>Eukaryota</taxon>
        <taxon>Fungi</taxon>
        <taxon>Fungi incertae sedis</taxon>
        <taxon>Mucoromycota</taxon>
        <taxon>Mucoromycotina</taxon>
        <taxon>Mucoromycetes</taxon>
        <taxon>Mucorales</taxon>
        <taxon>Mucorineae</taxon>
        <taxon>Mucoraceae</taxon>
        <taxon>Mucor</taxon>
    </lineage>
</organism>
<dbReference type="PROSITE" id="PS00028">
    <property type="entry name" value="ZINC_FINGER_C2H2_1"/>
    <property type="match status" value="2"/>
</dbReference>
<dbReference type="GO" id="GO:1990527">
    <property type="term" value="C:Tec1p-Ste12p-Dig1p complex"/>
    <property type="evidence" value="ECO:0007669"/>
    <property type="project" value="TreeGrafter"/>
</dbReference>
<evidence type="ECO:0000256" key="3">
    <source>
        <dbReference type="ARBA" id="ARBA00022771"/>
    </source>
</evidence>
<keyword evidence="2" id="KW-0479">Metal-binding</keyword>
<evidence type="ECO:0000256" key="6">
    <source>
        <dbReference type="ARBA" id="ARBA00023163"/>
    </source>
</evidence>
<dbReference type="EMBL" id="JAAECE010000002">
    <property type="protein sequence ID" value="KAF1804744.1"/>
    <property type="molecule type" value="Genomic_DNA"/>
</dbReference>
<evidence type="ECO:0000313" key="13">
    <source>
        <dbReference type="Proteomes" id="UP000469890"/>
    </source>
</evidence>
<feature type="domain" description="C2H2-type" evidence="11">
    <location>
        <begin position="484"/>
        <end position="511"/>
    </location>
</feature>
<evidence type="ECO:0000256" key="1">
    <source>
        <dbReference type="ARBA" id="ARBA00004123"/>
    </source>
</evidence>
<comment type="subcellular location">
    <subcellularLocation>
        <location evidence="1">Nucleus</location>
    </subcellularLocation>
</comment>
<dbReference type="InterPro" id="IPR003120">
    <property type="entry name" value="Ste12"/>
</dbReference>
<dbReference type="PROSITE" id="PS50157">
    <property type="entry name" value="ZINC_FINGER_C2H2_2"/>
    <property type="match status" value="2"/>
</dbReference>
<evidence type="ECO:0000256" key="9">
    <source>
        <dbReference type="PROSITE-ProRule" id="PRU00042"/>
    </source>
</evidence>
<dbReference type="Proteomes" id="UP000469890">
    <property type="component" value="Unassembled WGS sequence"/>
</dbReference>